<dbReference type="GO" id="GO:0005525">
    <property type="term" value="F:GTP binding"/>
    <property type="evidence" value="ECO:0007669"/>
    <property type="project" value="UniProtKB-KW"/>
</dbReference>
<organism evidence="14 15">
    <name type="scientific">Allomyces macrogynus (strain ATCC 38327)</name>
    <name type="common">Allomyces javanicus var. macrogynus</name>
    <dbReference type="NCBI Taxonomy" id="578462"/>
    <lineage>
        <taxon>Eukaryota</taxon>
        <taxon>Fungi</taxon>
        <taxon>Fungi incertae sedis</taxon>
        <taxon>Blastocladiomycota</taxon>
        <taxon>Blastocladiomycetes</taxon>
        <taxon>Blastocladiales</taxon>
        <taxon>Blastocladiaceae</taxon>
        <taxon>Allomyces</taxon>
    </lineage>
</organism>
<dbReference type="Gene3D" id="3.40.50.300">
    <property type="entry name" value="P-loop containing nucleotide triphosphate hydrolases"/>
    <property type="match status" value="1"/>
</dbReference>
<keyword evidence="7" id="KW-0508">mRNA splicing</keyword>
<evidence type="ECO:0000256" key="1">
    <source>
        <dbReference type="ARBA" id="ARBA00004123"/>
    </source>
</evidence>
<dbReference type="Gene3D" id="3.30.230.10">
    <property type="match status" value="1"/>
</dbReference>
<evidence type="ECO:0000256" key="6">
    <source>
        <dbReference type="ARBA" id="ARBA00023134"/>
    </source>
</evidence>
<dbReference type="SUPFAM" id="SSF54211">
    <property type="entry name" value="Ribosomal protein S5 domain 2-like"/>
    <property type="match status" value="1"/>
</dbReference>
<evidence type="ECO:0000256" key="2">
    <source>
        <dbReference type="ARBA" id="ARBA00018774"/>
    </source>
</evidence>
<dbReference type="Pfam" id="PF16004">
    <property type="entry name" value="EFTUD2"/>
    <property type="match status" value="1"/>
</dbReference>
<dbReference type="Gene3D" id="2.40.30.10">
    <property type="entry name" value="Translation factors"/>
    <property type="match status" value="1"/>
</dbReference>
<dbReference type="OMA" id="YIFRPIR"/>
<keyword evidence="5" id="KW-0547">Nucleotide-binding</keyword>
<dbReference type="InterPro" id="IPR020568">
    <property type="entry name" value="Ribosomal_Su5_D2-typ_SF"/>
</dbReference>
<dbReference type="FunFam" id="3.30.230.10:FF:000009">
    <property type="entry name" value="116 kDa U5 small nuclear ribonucleoprotein component"/>
    <property type="match status" value="1"/>
</dbReference>
<keyword evidence="3" id="KW-0507">mRNA processing</keyword>
<dbReference type="eggNOG" id="KOG0468">
    <property type="taxonomic scope" value="Eukaryota"/>
</dbReference>
<dbReference type="SUPFAM" id="SSF52540">
    <property type="entry name" value="P-loop containing nucleoside triphosphate hydrolases"/>
    <property type="match status" value="1"/>
</dbReference>
<dbReference type="InterPro" id="IPR005517">
    <property type="entry name" value="Transl_elong_EFG/EF2_IV"/>
</dbReference>
<dbReference type="Pfam" id="PF14492">
    <property type="entry name" value="EFG_III"/>
    <property type="match status" value="1"/>
</dbReference>
<evidence type="ECO:0000256" key="4">
    <source>
        <dbReference type="ARBA" id="ARBA00022728"/>
    </source>
</evidence>
<evidence type="ECO:0000256" key="8">
    <source>
        <dbReference type="ARBA" id="ARBA00023242"/>
    </source>
</evidence>
<reference evidence="15" key="2">
    <citation type="submission" date="2009-11" db="EMBL/GenBank/DDBJ databases">
        <title>The Genome Sequence of Allomyces macrogynus strain ATCC 38327.</title>
        <authorList>
            <consortium name="The Broad Institute Genome Sequencing Platform"/>
            <person name="Russ C."/>
            <person name="Cuomo C."/>
            <person name="Shea T."/>
            <person name="Young S.K."/>
            <person name="Zeng Q."/>
            <person name="Koehrsen M."/>
            <person name="Haas B."/>
            <person name="Borodovsky M."/>
            <person name="Guigo R."/>
            <person name="Alvarado L."/>
            <person name="Berlin A."/>
            <person name="Borenstein D."/>
            <person name="Chen Z."/>
            <person name="Engels R."/>
            <person name="Freedman E."/>
            <person name="Gellesch M."/>
            <person name="Goldberg J."/>
            <person name="Griggs A."/>
            <person name="Gujja S."/>
            <person name="Heiman D."/>
            <person name="Hepburn T."/>
            <person name="Howarth C."/>
            <person name="Jen D."/>
            <person name="Larson L."/>
            <person name="Lewis B."/>
            <person name="Mehta T."/>
            <person name="Park D."/>
            <person name="Pearson M."/>
            <person name="Roberts A."/>
            <person name="Saif S."/>
            <person name="Shenoy N."/>
            <person name="Sisk P."/>
            <person name="Stolte C."/>
            <person name="Sykes S."/>
            <person name="Walk T."/>
            <person name="White J."/>
            <person name="Yandava C."/>
            <person name="Burger G."/>
            <person name="Gray M.W."/>
            <person name="Holland P.W.H."/>
            <person name="King N."/>
            <person name="Lang F.B.F."/>
            <person name="Roger A.J."/>
            <person name="Ruiz-Trillo I."/>
            <person name="Lander E."/>
            <person name="Nusbaum C."/>
        </authorList>
    </citation>
    <scope>NUCLEOTIDE SEQUENCE [LARGE SCALE GENOMIC DNA]</scope>
    <source>
        <strain evidence="15">ATCC 38327</strain>
    </source>
</reference>
<dbReference type="InterPro" id="IPR009000">
    <property type="entry name" value="Transl_B-barrel_sf"/>
</dbReference>
<dbReference type="InterPro" id="IPR035647">
    <property type="entry name" value="EFG_III/V"/>
</dbReference>
<dbReference type="Gene3D" id="3.30.70.870">
    <property type="entry name" value="Elongation Factor G (Translational Gtpase), domain 3"/>
    <property type="match status" value="1"/>
</dbReference>
<comment type="function">
    <text evidence="10">Required for pre-mRNA splicing as component of the spliceosome, including pre-catalytic, catalytic and post-catalytic spliceosomal complexes. Component of the U5 snRNP and the U4/U6-U5 tri-snRNP complex, a building block of the spliceosome. As a component of the minor spliceosome, involved in the splicing of U12-type introns in pre-mRNAs.</text>
</comment>
<gene>
    <name evidence="14" type="ORF">AMAG_04911</name>
</gene>
<keyword evidence="4" id="KW-0747">Spliceosome</keyword>
<feature type="domain" description="Tr-type G" evidence="13">
    <location>
        <begin position="144"/>
        <end position="357"/>
    </location>
</feature>
<dbReference type="AlphaFoldDB" id="A0A0L0S6F6"/>
<dbReference type="CDD" id="cd01683">
    <property type="entry name" value="EF2_IV_snRNP"/>
    <property type="match status" value="1"/>
</dbReference>
<dbReference type="STRING" id="578462.A0A0L0S6F6"/>
<feature type="compositionally biased region" description="Acidic residues" evidence="12">
    <location>
        <begin position="16"/>
        <end position="28"/>
    </location>
</feature>
<dbReference type="SUPFAM" id="SSF50447">
    <property type="entry name" value="Translation proteins"/>
    <property type="match status" value="1"/>
</dbReference>
<dbReference type="InterPro" id="IPR044121">
    <property type="entry name" value="Snu114_GTP-bd"/>
</dbReference>
<accession>A0A0L0S6F6</accession>
<dbReference type="CDD" id="cd04167">
    <property type="entry name" value="Snu114p"/>
    <property type="match status" value="1"/>
</dbReference>
<dbReference type="InterPro" id="IPR027417">
    <property type="entry name" value="P-loop_NTPase"/>
</dbReference>
<dbReference type="InterPro" id="IPR014721">
    <property type="entry name" value="Ribsml_uS5_D2-typ_fold_subgr"/>
</dbReference>
<dbReference type="InterPro" id="IPR031950">
    <property type="entry name" value="EFTUD2_N"/>
</dbReference>
<keyword evidence="6" id="KW-0342">GTP-binding</keyword>
<evidence type="ECO:0000256" key="5">
    <source>
        <dbReference type="ARBA" id="ARBA00022741"/>
    </source>
</evidence>
<dbReference type="Pfam" id="PF00679">
    <property type="entry name" value="EFG_C"/>
    <property type="match status" value="1"/>
</dbReference>
<dbReference type="FunFam" id="2.40.30.10:FF:000029">
    <property type="entry name" value="116 kDa U5 small nuclear ribonucleoprotein component"/>
    <property type="match status" value="1"/>
</dbReference>
<dbReference type="SMART" id="SM00889">
    <property type="entry name" value="EFG_IV"/>
    <property type="match status" value="1"/>
</dbReference>
<dbReference type="CDD" id="cd04090">
    <property type="entry name" value="EF2_II_snRNP"/>
    <property type="match status" value="1"/>
</dbReference>
<feature type="region of interest" description="Disordered" evidence="12">
    <location>
        <begin position="1"/>
        <end position="58"/>
    </location>
</feature>
<dbReference type="Proteomes" id="UP000054350">
    <property type="component" value="Unassembled WGS sequence"/>
</dbReference>
<sequence length="995" mass="110324">MDPSLYDEFGNYIGPDLDDEDDDDDDDLLGARAAGPAGPQYGGQDDEDDDMFGARAEPPSAADVVMTEASAMQIVLHEDKDYYPSASEVYGADVETLVQEEDAQPLSEPIIAPVKVKSFQVLEKDLPETTYSKDFLVELSRHPDLVRNVAVVGHLHHGKTALLDMLVEQTHPTLRWDVEKTNRYTDVHMLERDRGLSIKCAPMSLVMQDLRSKSYLVHVMDTPGHVDFVDEAVAALRLADGAIVVVDAVEGVMVNTERLLRKIVADSTPFVLVVNKIDRLIMELKLPPMDAYFKLLHVIEEVNTIVGGLVPPERADDLRVSPERGNVCFASTEFGFSFSLLSFAYLYCESYEGIDPKMLARRLWGNVYYQPATRVFSRTAGKGGVRSFVHFILEPLYKLFAVTLGESADHIKQVLTDLGIPIKKTELEMDVAPLLRLVMTRFFGTAAGFVDMIARALPSPVAHAKTWVERHYTGDLTDEIVPAMQQCALDDDAPLVIHVAKLFPRDDASTFDAFGRIVSGTVRKGQAVRVLGEGYSIEDEEDSAKAMVASVAVYATRYSINVAELTAGNWVLLGGVTASIVKTATIVDAQHPLTEDMRIFAPLRHVTQSVVKVAIEPVHPSELPKMLDGLRKINKSYPLAVTKVEESGEHVLFGPGELYLDCVLHDLRRQYADIEIKVSDPVTKFAETVCETSALKCFAESPNKRNKLTMLAEPLDPQIARDIENGVITSDMPARQRAQHFEQQYGWDVLASRSIWAFGPDSRGPNLLLDDTLPGEVDKKLVRAVAESIKQGFQWGTREGPLCDEPMRQVQMRMVGADIAQEAMHRGGGQLIPTARRLVHASFLMAAPRLMEPVYFVEVQAPADCVAAVYQVLARRRGHVTQDVPKAGTPLTTVRAYLPVMDAFGFETDLRTHTQGQAFAQSVFDHFQMVPGDPLDRNIVLRPLEPSPAPHLARDFMIKTRRRKGLAEDVSVAKFLDDPMLVELARQELGQVSFL</sequence>
<dbReference type="PANTHER" id="PTHR42908:SF6">
    <property type="entry name" value="116 KDA U5 SMALL NUCLEAR RIBONUCLEOPROTEIN COMPONENT"/>
    <property type="match status" value="1"/>
</dbReference>
<feature type="compositionally biased region" description="Low complexity" evidence="12">
    <location>
        <begin position="30"/>
        <end position="43"/>
    </location>
</feature>
<dbReference type="NCBIfam" id="TIGR00231">
    <property type="entry name" value="small_GTP"/>
    <property type="match status" value="1"/>
</dbReference>
<dbReference type="EMBL" id="GG745332">
    <property type="protein sequence ID" value="KNE58092.1"/>
    <property type="molecule type" value="Genomic_DNA"/>
</dbReference>
<dbReference type="Gene3D" id="3.90.1430.10">
    <property type="entry name" value="Yeast translation eEF2 (G' domain)"/>
    <property type="match status" value="1"/>
</dbReference>
<dbReference type="PROSITE" id="PS51722">
    <property type="entry name" value="G_TR_2"/>
    <property type="match status" value="1"/>
</dbReference>
<dbReference type="PRINTS" id="PR00315">
    <property type="entry name" value="ELONGATNFCT"/>
</dbReference>
<dbReference type="GO" id="GO:0000974">
    <property type="term" value="C:Prp19 complex"/>
    <property type="evidence" value="ECO:0007669"/>
    <property type="project" value="UniProtKB-ARBA"/>
</dbReference>
<evidence type="ECO:0000256" key="3">
    <source>
        <dbReference type="ARBA" id="ARBA00022664"/>
    </source>
</evidence>
<dbReference type="InterPro" id="IPR000795">
    <property type="entry name" value="T_Tr_GTP-bd_dom"/>
</dbReference>
<evidence type="ECO:0000256" key="7">
    <source>
        <dbReference type="ARBA" id="ARBA00023187"/>
    </source>
</evidence>
<dbReference type="CDD" id="cd16264">
    <property type="entry name" value="snRNP_III"/>
    <property type="match status" value="1"/>
</dbReference>
<dbReference type="SUPFAM" id="SSF54980">
    <property type="entry name" value="EF-G C-terminal domain-like"/>
    <property type="match status" value="2"/>
</dbReference>
<evidence type="ECO:0000313" key="14">
    <source>
        <dbReference type="EMBL" id="KNE58092.1"/>
    </source>
</evidence>
<dbReference type="Pfam" id="PF00009">
    <property type="entry name" value="GTP_EFTU"/>
    <property type="match status" value="1"/>
</dbReference>
<dbReference type="Gene3D" id="3.30.70.240">
    <property type="match status" value="1"/>
</dbReference>
<keyword evidence="15" id="KW-1185">Reference proteome</keyword>
<dbReference type="GO" id="GO:0030623">
    <property type="term" value="F:U5 snRNA binding"/>
    <property type="evidence" value="ECO:0007669"/>
    <property type="project" value="TreeGrafter"/>
</dbReference>
<dbReference type="FunFam" id="3.40.50.300:FF:000646">
    <property type="entry name" value="U5 small nuclear ribonucleoprotein component"/>
    <property type="match status" value="1"/>
</dbReference>
<dbReference type="InterPro" id="IPR005225">
    <property type="entry name" value="Small_GTP-bd"/>
</dbReference>
<dbReference type="Pfam" id="PF03764">
    <property type="entry name" value="EFG_IV"/>
    <property type="match status" value="1"/>
</dbReference>
<dbReference type="InterPro" id="IPR035655">
    <property type="entry name" value="U5-116kDa_C"/>
</dbReference>
<protein>
    <recommendedName>
        <fullName evidence="2">116 kDa U5 small nuclear ribonucleoprotein component</fullName>
    </recommendedName>
    <alternativeName>
        <fullName evidence="9">U5 snRNP-specific protein, 116 kDa</fullName>
    </alternativeName>
</protein>
<dbReference type="GO" id="GO:0005829">
    <property type="term" value="C:cytosol"/>
    <property type="evidence" value="ECO:0007669"/>
    <property type="project" value="TreeGrafter"/>
</dbReference>
<name>A0A0L0S6F6_ALLM3</name>
<dbReference type="CDD" id="cd04098">
    <property type="entry name" value="eEF2_C_snRNP"/>
    <property type="match status" value="1"/>
</dbReference>
<dbReference type="OrthoDB" id="364892at2759"/>
<dbReference type="GO" id="GO:0003924">
    <property type="term" value="F:GTPase activity"/>
    <property type="evidence" value="ECO:0007669"/>
    <property type="project" value="InterPro"/>
</dbReference>
<evidence type="ECO:0000256" key="10">
    <source>
        <dbReference type="ARBA" id="ARBA00045974"/>
    </source>
</evidence>
<dbReference type="GO" id="GO:0071007">
    <property type="term" value="C:U2-type catalytic step 2 spliceosome"/>
    <property type="evidence" value="ECO:0007669"/>
    <property type="project" value="TreeGrafter"/>
</dbReference>
<evidence type="ECO:0000313" key="15">
    <source>
        <dbReference type="Proteomes" id="UP000054350"/>
    </source>
</evidence>
<dbReference type="GO" id="GO:0046540">
    <property type="term" value="C:U4/U6 x U5 tri-snRNP complex"/>
    <property type="evidence" value="ECO:0007669"/>
    <property type="project" value="TreeGrafter"/>
</dbReference>
<dbReference type="InterPro" id="IPR000640">
    <property type="entry name" value="EFG_V-like"/>
</dbReference>
<evidence type="ECO:0000256" key="12">
    <source>
        <dbReference type="SAM" id="MobiDB-lite"/>
    </source>
</evidence>
<dbReference type="PANTHER" id="PTHR42908">
    <property type="entry name" value="TRANSLATION ELONGATION FACTOR-RELATED"/>
    <property type="match status" value="1"/>
</dbReference>
<dbReference type="FunFam" id="3.30.70.240:FF:000004">
    <property type="entry name" value="116 kDa U5 small nuclear ribonucleoprotein"/>
    <property type="match status" value="1"/>
</dbReference>
<evidence type="ECO:0000256" key="11">
    <source>
        <dbReference type="ARBA" id="ARBA00055641"/>
    </source>
</evidence>
<keyword evidence="8" id="KW-0539">Nucleus</keyword>
<evidence type="ECO:0000256" key="9">
    <source>
        <dbReference type="ARBA" id="ARBA00031432"/>
    </source>
</evidence>
<dbReference type="FunFam" id="3.30.70.870:FF:000002">
    <property type="entry name" value="Translation elongation factor 2"/>
    <property type="match status" value="1"/>
</dbReference>
<dbReference type="InterPro" id="IPR041095">
    <property type="entry name" value="EFG_II"/>
</dbReference>
<evidence type="ECO:0000259" key="13">
    <source>
        <dbReference type="PROSITE" id="PS51722"/>
    </source>
</evidence>
<dbReference type="GO" id="GO:0000398">
    <property type="term" value="P:mRNA splicing, via spliceosome"/>
    <property type="evidence" value="ECO:0007669"/>
    <property type="project" value="TreeGrafter"/>
</dbReference>
<proteinExistence type="predicted"/>
<comment type="function">
    <text evidence="11">Component of the U5 snRNP complex required for pre-mRNA splicing. Binds GTP.</text>
</comment>
<dbReference type="VEuPathDB" id="FungiDB:AMAG_04911"/>
<dbReference type="SMART" id="SM00838">
    <property type="entry name" value="EFG_C"/>
    <property type="match status" value="1"/>
</dbReference>
<reference evidence="14 15" key="1">
    <citation type="submission" date="2009-11" db="EMBL/GenBank/DDBJ databases">
        <title>Annotation of Allomyces macrogynus ATCC 38327.</title>
        <authorList>
            <consortium name="The Broad Institute Genome Sequencing Platform"/>
            <person name="Russ C."/>
            <person name="Cuomo C."/>
            <person name="Burger G."/>
            <person name="Gray M.W."/>
            <person name="Holland P.W.H."/>
            <person name="King N."/>
            <person name="Lang F.B.F."/>
            <person name="Roger A.J."/>
            <person name="Ruiz-Trillo I."/>
            <person name="Young S.K."/>
            <person name="Zeng Q."/>
            <person name="Gargeya S."/>
            <person name="Fitzgerald M."/>
            <person name="Haas B."/>
            <person name="Abouelleil A."/>
            <person name="Alvarado L."/>
            <person name="Arachchi H.M."/>
            <person name="Berlin A."/>
            <person name="Chapman S.B."/>
            <person name="Gearin G."/>
            <person name="Goldberg J."/>
            <person name="Griggs A."/>
            <person name="Gujja S."/>
            <person name="Hansen M."/>
            <person name="Heiman D."/>
            <person name="Howarth C."/>
            <person name="Larimer J."/>
            <person name="Lui A."/>
            <person name="MacDonald P.J.P."/>
            <person name="McCowen C."/>
            <person name="Montmayeur A."/>
            <person name="Murphy C."/>
            <person name="Neiman D."/>
            <person name="Pearson M."/>
            <person name="Priest M."/>
            <person name="Roberts A."/>
            <person name="Saif S."/>
            <person name="Shea T."/>
            <person name="Sisk P."/>
            <person name="Stolte C."/>
            <person name="Sykes S."/>
            <person name="Wortman J."/>
            <person name="Nusbaum C."/>
            <person name="Birren B."/>
        </authorList>
    </citation>
    <scope>NUCLEOTIDE SEQUENCE [LARGE SCALE GENOMIC DNA]</scope>
    <source>
        <strain evidence="14 15">ATCC 38327</strain>
    </source>
</reference>
<comment type="subcellular location">
    <subcellularLocation>
        <location evidence="1">Nucleus</location>
    </subcellularLocation>
</comment>